<dbReference type="GO" id="GO:0032050">
    <property type="term" value="F:clathrin heavy chain binding"/>
    <property type="evidence" value="ECO:0007669"/>
    <property type="project" value="TreeGrafter"/>
</dbReference>
<dbReference type="SUPFAM" id="SSF48464">
    <property type="entry name" value="ENTH/VHS domain"/>
    <property type="match status" value="1"/>
</dbReference>
<dbReference type="GO" id="GO:0072583">
    <property type="term" value="P:clathrin-dependent endocytosis"/>
    <property type="evidence" value="ECO:0007669"/>
    <property type="project" value="InterPro"/>
</dbReference>
<dbReference type="Gene3D" id="1.20.58.150">
    <property type="entry name" value="ANTH domain"/>
    <property type="match status" value="1"/>
</dbReference>
<dbReference type="GO" id="GO:0005794">
    <property type="term" value="C:Golgi apparatus"/>
    <property type="evidence" value="ECO:0007669"/>
    <property type="project" value="UniProtKB-SubCell"/>
</dbReference>
<feature type="domain" description="ENTH" evidence="5">
    <location>
        <begin position="32"/>
        <end position="178"/>
    </location>
</feature>
<organism evidence="6">
    <name type="scientific">Anthurium amnicola</name>
    <dbReference type="NCBI Taxonomy" id="1678845"/>
    <lineage>
        <taxon>Eukaryota</taxon>
        <taxon>Viridiplantae</taxon>
        <taxon>Streptophyta</taxon>
        <taxon>Embryophyta</taxon>
        <taxon>Tracheophyta</taxon>
        <taxon>Spermatophyta</taxon>
        <taxon>Magnoliopsida</taxon>
        <taxon>Liliopsida</taxon>
        <taxon>Araceae</taxon>
        <taxon>Pothoideae</taxon>
        <taxon>Potheae</taxon>
        <taxon>Anthurium</taxon>
    </lineage>
</organism>
<dbReference type="SMART" id="SM00273">
    <property type="entry name" value="ENTH"/>
    <property type="match status" value="1"/>
</dbReference>
<accession>A0A1D1Z3P2</accession>
<evidence type="ECO:0000256" key="2">
    <source>
        <dbReference type="ARBA" id="ARBA00004555"/>
    </source>
</evidence>
<proteinExistence type="predicted"/>
<feature type="non-terminal residue" evidence="6">
    <location>
        <position position="1"/>
    </location>
</feature>
<dbReference type="AlphaFoldDB" id="A0A1D1Z3P2"/>
<dbReference type="Gene3D" id="1.25.40.90">
    <property type="match status" value="1"/>
</dbReference>
<dbReference type="GO" id="GO:0006900">
    <property type="term" value="P:vesicle budding from membrane"/>
    <property type="evidence" value="ECO:0007669"/>
    <property type="project" value="TreeGrafter"/>
</dbReference>
<evidence type="ECO:0000256" key="1">
    <source>
        <dbReference type="ARBA" id="ARBA00004132"/>
    </source>
</evidence>
<evidence type="ECO:0000256" key="3">
    <source>
        <dbReference type="ARBA" id="ARBA00023034"/>
    </source>
</evidence>
<dbReference type="EMBL" id="GDJX01006450">
    <property type="protein sequence ID" value="JAT61486.1"/>
    <property type="molecule type" value="Transcribed_RNA"/>
</dbReference>
<dbReference type="GO" id="GO:0000149">
    <property type="term" value="F:SNARE binding"/>
    <property type="evidence" value="ECO:0007669"/>
    <property type="project" value="TreeGrafter"/>
</dbReference>
<evidence type="ECO:0000313" key="6">
    <source>
        <dbReference type="EMBL" id="JAT61486.1"/>
    </source>
</evidence>
<dbReference type="InterPro" id="IPR011417">
    <property type="entry name" value="ANTH_dom"/>
</dbReference>
<dbReference type="GO" id="GO:0005545">
    <property type="term" value="F:1-phosphatidylinositol binding"/>
    <property type="evidence" value="ECO:0007669"/>
    <property type="project" value="InterPro"/>
</dbReference>
<sequence>SLSLSLLAMQRHFQRVCMAVVEQSSRGYAGIATAVGFSNLDLVITRATPPDDMPVQERYVRELAKVLSLSPSSSRAFARAFTRRFARTRSWRVALKCLALLHHILRSLPPAAHNNPNPSLPNLLWCRSNALISLHPCTFRDSSSSSETASRAFTAFVRSYAHLLDEMIDCHHFFGREAGDPPAPNEGFPERMEEVGRAVELLPQLQSLADRAMECRPVGAASRSFLVRWSMKLVLRASFACYAAIRRHLAVVHGNLSEMPYRSFVAGVGIYRRAALQASQLAEFYGWCKQMRMCGPYEYPAVEMIPPSQLQALESFVHSMWQWTDSSASSCSLEHSSSSSPAVPGLLGEEKGAGAAAVSSSVEWEEFGEEDEETPLISVHRRWDQVLLEASAVRPPRHVQVLCSPLMVQGEKNKARLHRGGEDGGDGWEFNPFYAGYATPYMHGKGAAILRY</sequence>
<dbReference type="GO" id="GO:0005905">
    <property type="term" value="C:clathrin-coated pit"/>
    <property type="evidence" value="ECO:0007669"/>
    <property type="project" value="TreeGrafter"/>
</dbReference>
<protein>
    <submittedName>
        <fullName evidence="6">Putative clathrin assembly protein At5g57200</fullName>
    </submittedName>
</protein>
<dbReference type="InterPro" id="IPR008942">
    <property type="entry name" value="ENTH_VHS"/>
</dbReference>
<dbReference type="PROSITE" id="PS50942">
    <property type="entry name" value="ENTH"/>
    <property type="match status" value="1"/>
</dbReference>
<keyword evidence="4" id="KW-0968">Cytoplasmic vesicle</keyword>
<gene>
    <name evidence="6" type="primary">At5g57200_1</name>
    <name evidence="6" type="ORF">g.111859</name>
</gene>
<evidence type="ECO:0000259" key="5">
    <source>
        <dbReference type="PROSITE" id="PS50942"/>
    </source>
</evidence>
<dbReference type="PANTHER" id="PTHR22951:SF22">
    <property type="entry name" value="ENTH DOMAIN-CONTAINING PROTEIN"/>
    <property type="match status" value="1"/>
</dbReference>
<comment type="subcellular location">
    <subcellularLocation>
        <location evidence="1">Cytoplasmic vesicle</location>
        <location evidence="1">Clathrin-coated vesicle</location>
    </subcellularLocation>
    <subcellularLocation>
        <location evidence="2">Golgi apparatus</location>
    </subcellularLocation>
</comment>
<dbReference type="GO" id="GO:0005546">
    <property type="term" value="F:phosphatidylinositol-4,5-bisphosphate binding"/>
    <property type="evidence" value="ECO:0007669"/>
    <property type="project" value="TreeGrafter"/>
</dbReference>
<keyword evidence="3" id="KW-0333">Golgi apparatus</keyword>
<dbReference type="SUPFAM" id="SSF89009">
    <property type="entry name" value="GAT-like domain"/>
    <property type="match status" value="1"/>
</dbReference>
<dbReference type="InterPro" id="IPR045192">
    <property type="entry name" value="AP180-like"/>
</dbReference>
<evidence type="ECO:0000256" key="4">
    <source>
        <dbReference type="ARBA" id="ARBA00023329"/>
    </source>
</evidence>
<reference evidence="6" key="1">
    <citation type="submission" date="2015-07" db="EMBL/GenBank/DDBJ databases">
        <title>Transcriptome Assembly of Anthurium amnicola.</title>
        <authorList>
            <person name="Suzuki J."/>
        </authorList>
    </citation>
    <scope>NUCLEOTIDE SEQUENCE</scope>
</reference>
<dbReference type="GO" id="GO:0048268">
    <property type="term" value="P:clathrin coat assembly"/>
    <property type="evidence" value="ECO:0007669"/>
    <property type="project" value="InterPro"/>
</dbReference>
<name>A0A1D1Z3P2_9ARAE</name>
<dbReference type="PANTHER" id="PTHR22951">
    <property type="entry name" value="CLATHRIN ASSEMBLY PROTEIN"/>
    <property type="match status" value="1"/>
</dbReference>
<dbReference type="Pfam" id="PF07651">
    <property type="entry name" value="ANTH"/>
    <property type="match status" value="1"/>
</dbReference>
<dbReference type="InterPro" id="IPR013809">
    <property type="entry name" value="ENTH"/>
</dbReference>
<dbReference type="InterPro" id="IPR014712">
    <property type="entry name" value="ANTH_dom_sf"/>
</dbReference>
<dbReference type="GO" id="GO:0030136">
    <property type="term" value="C:clathrin-coated vesicle"/>
    <property type="evidence" value="ECO:0007669"/>
    <property type="project" value="UniProtKB-SubCell"/>
</dbReference>